<evidence type="ECO:0000313" key="2">
    <source>
        <dbReference type="EMBL" id="MDN4188819.1"/>
    </source>
</evidence>
<reference evidence="2" key="1">
    <citation type="submission" date="2018-05" db="EMBL/GenBank/DDBJ databases">
        <authorList>
            <person name="Kondepudi K.K."/>
            <person name="Singh S."/>
            <person name="Chaudhry V."/>
            <person name="Mantri S."/>
            <person name="Bhadada S."/>
            <person name="Bishnoi M."/>
            <person name="Kaur J."/>
            <person name="Sharma S."/>
            <person name="Bhatia R."/>
        </authorList>
    </citation>
    <scope>NUCLEOTIDE SEQUENCE</scope>
    <source>
        <strain evidence="2">Bif11</strain>
    </source>
</reference>
<evidence type="ECO:0000313" key="3">
    <source>
        <dbReference type="Proteomes" id="UP001169990"/>
    </source>
</evidence>
<accession>A0AAW7LKG0</accession>
<dbReference type="Proteomes" id="UP001169990">
    <property type="component" value="Unassembled WGS sequence"/>
</dbReference>
<proteinExistence type="predicted"/>
<gene>
    <name evidence="1" type="ORF">DC496_10735</name>
    <name evidence="2" type="ORF">DC496_11005</name>
</gene>
<protein>
    <submittedName>
        <fullName evidence="2">IS110 family transposase</fullName>
    </submittedName>
</protein>
<sequence length="45" mass="5182">LCVPSSRISEIERGARDLPELEQRAIQWIHSITDPKQHTQTLDNV</sequence>
<dbReference type="EMBL" id="QELD01000029">
    <property type="protein sequence ID" value="MDN4188768.1"/>
    <property type="molecule type" value="Genomic_DNA"/>
</dbReference>
<evidence type="ECO:0000313" key="1">
    <source>
        <dbReference type="EMBL" id="MDN4188768.1"/>
    </source>
</evidence>
<dbReference type="EMBL" id="QELD01000036">
    <property type="protein sequence ID" value="MDN4188819.1"/>
    <property type="molecule type" value="Genomic_DNA"/>
</dbReference>
<comment type="caution">
    <text evidence="2">The sequence shown here is derived from an EMBL/GenBank/DDBJ whole genome shotgun (WGS) entry which is preliminary data.</text>
</comment>
<dbReference type="AlphaFoldDB" id="A0AAW7LKG0"/>
<feature type="non-terminal residue" evidence="2">
    <location>
        <position position="1"/>
    </location>
</feature>
<organism evidence="2 3">
    <name type="scientific">Bifidobacterium breve</name>
    <dbReference type="NCBI Taxonomy" id="1685"/>
    <lineage>
        <taxon>Bacteria</taxon>
        <taxon>Bacillati</taxon>
        <taxon>Actinomycetota</taxon>
        <taxon>Actinomycetes</taxon>
        <taxon>Bifidobacteriales</taxon>
        <taxon>Bifidobacteriaceae</taxon>
        <taxon>Bifidobacterium</taxon>
    </lineage>
</organism>
<reference evidence="2" key="2">
    <citation type="journal article" date="2022" name="3 Biotech.">
        <title>Isomaltooligosaccharides utilization and genomic characterization of human infant anti-inflammatory Bifidobacterium longum and Bifidobacterium breve strains.</title>
        <authorList>
            <person name="Sharma S."/>
            <person name="Singh S."/>
            <person name="Chaudhary V."/>
            <person name="Mantri S."/>
            <person name="Chander A."/>
            <person name="Maurya R."/>
            <person name="Rajarammohan S."/>
            <person name="Singh R.P."/>
            <person name="Rishi P."/>
            <person name="Bishnoi M."/>
            <person name="Bhadada S.K."/>
            <person name="Kondepudi K.K."/>
        </authorList>
    </citation>
    <scope>NUCLEOTIDE SEQUENCE</scope>
    <source>
        <strain evidence="2">Bif11</strain>
    </source>
</reference>
<name>A0AAW7LKG0_BIFBR</name>